<evidence type="ECO:0000313" key="2">
    <source>
        <dbReference type="EMBL" id="JAT29507.1"/>
    </source>
</evidence>
<feature type="domain" description="ISXO2-like transposase" evidence="1">
    <location>
        <begin position="1"/>
        <end position="96"/>
    </location>
</feature>
<dbReference type="Pfam" id="PF12762">
    <property type="entry name" value="DDE_Tnp_IS1595"/>
    <property type="match status" value="1"/>
</dbReference>
<evidence type="ECO:0000259" key="1">
    <source>
        <dbReference type="SMART" id="SM01126"/>
    </source>
</evidence>
<sequence>PVKDRSARTLISLIRRWVLPGSTIITDCWRSYNTLCQYNFEHVTVNHSKNFVDPDTGAHTNTVQRGWRTARAKLPRYGVKTENFGGYIAEFLFKRAFPDHLRVHAFLARRPRCSRPRDSFSTSRGCTR</sequence>
<accession>A0A1B6M0R0</accession>
<gene>
    <name evidence="2" type="ORF">g.7880</name>
</gene>
<feature type="non-terminal residue" evidence="2">
    <location>
        <position position="1"/>
    </location>
</feature>
<dbReference type="SMART" id="SM01126">
    <property type="entry name" value="DDE_Tnp_IS1595"/>
    <property type="match status" value="1"/>
</dbReference>
<reference evidence="2" key="1">
    <citation type="submission" date="2015-11" db="EMBL/GenBank/DDBJ databases">
        <title>De novo transcriptome assembly of four potential Pierce s Disease insect vectors from Arizona vineyards.</title>
        <authorList>
            <person name="Tassone E.E."/>
        </authorList>
    </citation>
    <scope>NUCLEOTIDE SEQUENCE</scope>
</reference>
<organism evidence="2">
    <name type="scientific">Graphocephala atropunctata</name>
    <dbReference type="NCBI Taxonomy" id="36148"/>
    <lineage>
        <taxon>Eukaryota</taxon>
        <taxon>Metazoa</taxon>
        <taxon>Ecdysozoa</taxon>
        <taxon>Arthropoda</taxon>
        <taxon>Hexapoda</taxon>
        <taxon>Insecta</taxon>
        <taxon>Pterygota</taxon>
        <taxon>Neoptera</taxon>
        <taxon>Paraneoptera</taxon>
        <taxon>Hemiptera</taxon>
        <taxon>Auchenorrhyncha</taxon>
        <taxon>Membracoidea</taxon>
        <taxon>Cicadellidae</taxon>
        <taxon>Cicadellinae</taxon>
        <taxon>Cicadellini</taxon>
        <taxon>Graphocephala</taxon>
    </lineage>
</organism>
<protein>
    <recommendedName>
        <fullName evidence="1">ISXO2-like transposase domain-containing protein</fullName>
    </recommendedName>
</protein>
<dbReference type="AlphaFoldDB" id="A0A1B6M0R0"/>
<dbReference type="EMBL" id="GEBQ01010470">
    <property type="protein sequence ID" value="JAT29507.1"/>
    <property type="molecule type" value="Transcribed_RNA"/>
</dbReference>
<dbReference type="InterPro" id="IPR024445">
    <property type="entry name" value="Tnp_ISXO2-like"/>
</dbReference>
<dbReference type="PANTHER" id="PTHR47163:SF2">
    <property type="entry name" value="SI:DKEY-17M8.2"/>
    <property type="match status" value="1"/>
</dbReference>
<dbReference type="PANTHER" id="PTHR47163">
    <property type="entry name" value="DDE_TNP_IS1595 DOMAIN-CONTAINING PROTEIN"/>
    <property type="match status" value="1"/>
</dbReference>
<dbReference type="InterPro" id="IPR053164">
    <property type="entry name" value="IS1016-like_transposase"/>
</dbReference>
<proteinExistence type="predicted"/>
<name>A0A1B6M0R0_9HEMI</name>